<name>A0A0F9L5T0_9ZZZZ</name>
<accession>A0A0F9L5T0</accession>
<comment type="caution">
    <text evidence="2">The sequence shown here is derived from an EMBL/GenBank/DDBJ whole genome shotgun (WGS) entry which is preliminary data.</text>
</comment>
<keyword evidence="1" id="KW-0812">Transmembrane</keyword>
<evidence type="ECO:0000313" key="2">
    <source>
        <dbReference type="EMBL" id="KKM23000.1"/>
    </source>
</evidence>
<keyword evidence="1" id="KW-1133">Transmembrane helix</keyword>
<organism evidence="2">
    <name type="scientific">marine sediment metagenome</name>
    <dbReference type="NCBI Taxonomy" id="412755"/>
    <lineage>
        <taxon>unclassified sequences</taxon>
        <taxon>metagenomes</taxon>
        <taxon>ecological metagenomes</taxon>
    </lineage>
</organism>
<feature type="transmembrane region" description="Helical" evidence="1">
    <location>
        <begin position="48"/>
        <end position="71"/>
    </location>
</feature>
<dbReference type="AlphaFoldDB" id="A0A0F9L5T0"/>
<keyword evidence="1" id="KW-0472">Membrane</keyword>
<sequence>MMAKRHRGGILTQQRVLPSGNMALYIWHEERGEIVYPLSPGGRLVCQIIGAVAVSVSIGIILAGLAMSILLGCL</sequence>
<dbReference type="EMBL" id="LAZR01013216">
    <property type="protein sequence ID" value="KKM23000.1"/>
    <property type="molecule type" value="Genomic_DNA"/>
</dbReference>
<reference evidence="2" key="1">
    <citation type="journal article" date="2015" name="Nature">
        <title>Complex archaea that bridge the gap between prokaryotes and eukaryotes.</title>
        <authorList>
            <person name="Spang A."/>
            <person name="Saw J.H."/>
            <person name="Jorgensen S.L."/>
            <person name="Zaremba-Niedzwiedzka K."/>
            <person name="Martijn J."/>
            <person name="Lind A.E."/>
            <person name="van Eijk R."/>
            <person name="Schleper C."/>
            <person name="Guy L."/>
            <person name="Ettema T.J."/>
        </authorList>
    </citation>
    <scope>NUCLEOTIDE SEQUENCE</scope>
</reference>
<evidence type="ECO:0000256" key="1">
    <source>
        <dbReference type="SAM" id="Phobius"/>
    </source>
</evidence>
<protein>
    <submittedName>
        <fullName evidence="2">Uncharacterized protein</fullName>
    </submittedName>
</protein>
<gene>
    <name evidence="2" type="ORF">LCGC14_1619630</name>
</gene>
<proteinExistence type="predicted"/>